<evidence type="ECO:0000256" key="5">
    <source>
        <dbReference type="PROSITE-ProRule" id="PRU00418"/>
    </source>
</evidence>
<evidence type="ECO:0000313" key="7">
    <source>
        <dbReference type="Proteomes" id="UP000182762"/>
    </source>
</evidence>
<accession>A0A1I5W1Q1</accession>
<dbReference type="SUPFAM" id="SSF46973">
    <property type="entry name" value="Enzyme IIa from lactose specific PTS, IIa-lac"/>
    <property type="match status" value="1"/>
</dbReference>
<proteinExistence type="predicted"/>
<dbReference type="CDD" id="cd00215">
    <property type="entry name" value="PTS_IIA_lac"/>
    <property type="match status" value="1"/>
</dbReference>
<evidence type="ECO:0000256" key="2">
    <source>
        <dbReference type="ARBA" id="ARBA00022597"/>
    </source>
</evidence>
<dbReference type="GeneID" id="93709130"/>
<gene>
    <name evidence="6" type="ORF">SAMN02745910_00357</name>
</gene>
<keyword evidence="7" id="KW-1185">Reference proteome</keyword>
<dbReference type="InterPro" id="IPR003188">
    <property type="entry name" value="PTS_IIA_lac/cel"/>
</dbReference>
<keyword evidence="2" id="KW-0762">Sugar transport</keyword>
<dbReference type="Proteomes" id="UP000182762">
    <property type="component" value="Unassembled WGS sequence"/>
</dbReference>
<sequence>MTKEELYDISFHLIMHSGNAKSLAMQAIGDAKVGNFVEADQKLKDAEEEFRKAHHFQTSLISNEAGGENYDIPILLIHAQDHLMTSLTVKDLAKEMIELYERTSIKGVER</sequence>
<keyword evidence="1" id="KW-0813">Transport</keyword>
<keyword evidence="4" id="KW-0598">Phosphotransferase system</keyword>
<evidence type="ECO:0000256" key="1">
    <source>
        <dbReference type="ARBA" id="ARBA00022448"/>
    </source>
</evidence>
<evidence type="ECO:0000313" key="6">
    <source>
        <dbReference type="EMBL" id="SFQ13698.1"/>
    </source>
</evidence>
<dbReference type="PIRSF" id="PIRSF000699">
    <property type="entry name" value="PTS_IILac_III"/>
    <property type="match status" value="1"/>
</dbReference>
<dbReference type="Gene3D" id="1.20.58.80">
    <property type="entry name" value="Phosphotransferase system, lactose/cellobiose-type IIA subunit"/>
    <property type="match status" value="1"/>
</dbReference>
<dbReference type="Pfam" id="PF02255">
    <property type="entry name" value="PTS_IIA"/>
    <property type="match status" value="1"/>
</dbReference>
<dbReference type="PROSITE" id="PS51095">
    <property type="entry name" value="PTS_EIIA_TYPE_3"/>
    <property type="match status" value="1"/>
</dbReference>
<reference evidence="6 7" key="1">
    <citation type="submission" date="2016-10" db="EMBL/GenBank/DDBJ databases">
        <authorList>
            <person name="Varghese N."/>
            <person name="Submissions S."/>
        </authorList>
    </citation>
    <scope>NUCLEOTIDE SEQUENCE [LARGE SCALE GENOMIC DNA]</scope>
    <source>
        <strain evidence="6 7">DSM 13796</strain>
    </source>
</reference>
<dbReference type="PANTHER" id="PTHR34382:SF7">
    <property type="entry name" value="PTS SYSTEM N,N'-DIACETYLCHITOBIOSE-SPECIFIC EIIA COMPONENT"/>
    <property type="match status" value="1"/>
</dbReference>
<evidence type="ECO:0000256" key="4">
    <source>
        <dbReference type="ARBA" id="ARBA00022683"/>
    </source>
</evidence>
<dbReference type="RefSeq" id="WP_061801871.1">
    <property type="nucleotide sequence ID" value="NZ_FOXX01000001.1"/>
</dbReference>
<dbReference type="PANTHER" id="PTHR34382">
    <property type="entry name" value="PTS SYSTEM N,N'-DIACETYLCHITOBIOSE-SPECIFIC EIIA COMPONENT"/>
    <property type="match status" value="1"/>
</dbReference>
<keyword evidence="3" id="KW-0808">Transferase</keyword>
<evidence type="ECO:0000256" key="3">
    <source>
        <dbReference type="ARBA" id="ARBA00022679"/>
    </source>
</evidence>
<dbReference type="InterPro" id="IPR036542">
    <property type="entry name" value="PTS_IIA_lac/cel_sf"/>
</dbReference>
<feature type="modified residue" description="Phosphohistidine; by HPr" evidence="5">
    <location>
        <position position="78"/>
    </location>
</feature>
<dbReference type="EMBL" id="FOXX01000001">
    <property type="protein sequence ID" value="SFQ13698.1"/>
    <property type="molecule type" value="Genomic_DNA"/>
</dbReference>
<organism evidence="6 7">
    <name type="scientific">Priestia endophytica DSM 13796</name>
    <dbReference type="NCBI Taxonomy" id="1121089"/>
    <lineage>
        <taxon>Bacteria</taxon>
        <taxon>Bacillati</taxon>
        <taxon>Bacillota</taxon>
        <taxon>Bacilli</taxon>
        <taxon>Bacillales</taxon>
        <taxon>Bacillaceae</taxon>
        <taxon>Priestia</taxon>
    </lineage>
</organism>
<protein>
    <submittedName>
        <fullName evidence="6">PTS system, cellobiose-specific IIA component</fullName>
    </submittedName>
</protein>
<name>A0A1I5W1Q1_9BACI</name>
<comment type="caution">
    <text evidence="6">The sequence shown here is derived from an EMBL/GenBank/DDBJ whole genome shotgun (WGS) entry which is preliminary data.</text>
</comment>